<keyword evidence="4 7" id="KW-0689">Ribosomal protein</keyword>
<evidence type="ECO:0000256" key="7">
    <source>
        <dbReference type="HAMAP-Rule" id="MF_00500"/>
    </source>
</evidence>
<dbReference type="RefSeq" id="WP_117142362.1">
    <property type="nucleotide sequence ID" value="NZ_CAKXKJ010000019.1"/>
</dbReference>
<dbReference type="Proteomes" id="UP000260649">
    <property type="component" value="Unassembled WGS sequence"/>
</dbReference>
<dbReference type="InterPro" id="IPR002583">
    <property type="entry name" value="Ribosomal_bS20"/>
</dbReference>
<evidence type="ECO:0000256" key="1">
    <source>
        <dbReference type="ARBA" id="ARBA00007634"/>
    </source>
</evidence>
<comment type="caution">
    <text evidence="8">The sequence shown here is derived from an EMBL/GenBank/DDBJ whole genome shotgun (WGS) entry which is preliminary data.</text>
</comment>
<dbReference type="OrthoDB" id="9808392at2"/>
<dbReference type="InterPro" id="IPR036510">
    <property type="entry name" value="Ribosomal_bS20_sf"/>
</dbReference>
<accession>A0A3E2B2Y4</accession>
<dbReference type="Pfam" id="PF01649">
    <property type="entry name" value="Ribosomal_S20p"/>
    <property type="match status" value="1"/>
</dbReference>
<evidence type="ECO:0000313" key="9">
    <source>
        <dbReference type="Proteomes" id="UP000260649"/>
    </source>
</evidence>
<evidence type="ECO:0000256" key="3">
    <source>
        <dbReference type="ARBA" id="ARBA00022884"/>
    </source>
</evidence>
<evidence type="ECO:0000256" key="2">
    <source>
        <dbReference type="ARBA" id="ARBA00022730"/>
    </source>
</evidence>
<dbReference type="HAMAP" id="MF_00500">
    <property type="entry name" value="Ribosomal_bS20"/>
    <property type="match status" value="1"/>
</dbReference>
<dbReference type="GO" id="GO:0015935">
    <property type="term" value="C:small ribosomal subunit"/>
    <property type="evidence" value="ECO:0007669"/>
    <property type="project" value="TreeGrafter"/>
</dbReference>
<organism evidence="8 9">
    <name type="scientific">Evtepia gabavorous</name>
    <dbReference type="NCBI Taxonomy" id="2211183"/>
    <lineage>
        <taxon>Bacteria</taxon>
        <taxon>Bacillati</taxon>
        <taxon>Bacillota</taxon>
        <taxon>Clostridia</taxon>
        <taxon>Eubacteriales</taxon>
        <taxon>Evtepia</taxon>
    </lineage>
</organism>
<evidence type="ECO:0000256" key="4">
    <source>
        <dbReference type="ARBA" id="ARBA00022980"/>
    </source>
</evidence>
<dbReference type="AlphaFoldDB" id="A0A3E2B2Y4"/>
<keyword evidence="9" id="KW-1185">Reference proteome</keyword>
<reference evidence="8 9" key="1">
    <citation type="submission" date="2018-07" db="EMBL/GenBank/DDBJ databases">
        <title>GABA Modulating Bacteria of the Human Gut Microbiota.</title>
        <authorList>
            <person name="Strandwitz P."/>
            <person name="Kim K.H."/>
            <person name="Terekhova D."/>
            <person name="Liu J.K."/>
            <person name="Sharma A."/>
            <person name="Levering J."/>
            <person name="Mcdonald D."/>
            <person name="Dietrich D."/>
            <person name="Ramadhar T.R."/>
            <person name="Lekbua A."/>
            <person name="Mroue N."/>
            <person name="Liston C."/>
            <person name="Stewart E.J."/>
            <person name="Dubin M.J."/>
            <person name="Zengler K."/>
            <person name="Knight R."/>
            <person name="Gilbert J.A."/>
            <person name="Clardy J."/>
            <person name="Lewis K."/>
        </authorList>
    </citation>
    <scope>NUCLEOTIDE SEQUENCE [LARGE SCALE GENOMIC DNA]</scope>
    <source>
        <strain evidence="8 9">KLE1738</strain>
    </source>
</reference>
<keyword evidence="5 7" id="KW-0687">Ribonucleoprotein</keyword>
<dbReference type="EMBL" id="QQRQ01000011">
    <property type="protein sequence ID" value="RFT06392.1"/>
    <property type="molecule type" value="Genomic_DNA"/>
</dbReference>
<comment type="function">
    <text evidence="7">Binds directly to 16S ribosomal RNA.</text>
</comment>
<dbReference type="Gene3D" id="1.20.58.110">
    <property type="entry name" value="Ribosomal protein S20"/>
    <property type="match status" value="1"/>
</dbReference>
<evidence type="ECO:0000313" key="8">
    <source>
        <dbReference type="EMBL" id="RFT06392.1"/>
    </source>
</evidence>
<dbReference type="GO" id="GO:0005829">
    <property type="term" value="C:cytosol"/>
    <property type="evidence" value="ECO:0007669"/>
    <property type="project" value="TreeGrafter"/>
</dbReference>
<proteinExistence type="inferred from homology"/>
<dbReference type="GO" id="GO:0070181">
    <property type="term" value="F:small ribosomal subunit rRNA binding"/>
    <property type="evidence" value="ECO:0007669"/>
    <property type="project" value="TreeGrafter"/>
</dbReference>
<gene>
    <name evidence="7" type="primary">rpsT</name>
    <name evidence="8" type="ORF">DV520_07825</name>
</gene>
<dbReference type="PANTHER" id="PTHR33398">
    <property type="entry name" value="30S RIBOSOMAL PROTEIN S20"/>
    <property type="match status" value="1"/>
</dbReference>
<keyword evidence="2 7" id="KW-0699">rRNA-binding</keyword>
<comment type="similarity">
    <text evidence="1 7">Belongs to the bacterial ribosomal protein bS20 family.</text>
</comment>
<dbReference type="GO" id="GO:0003735">
    <property type="term" value="F:structural constituent of ribosome"/>
    <property type="evidence" value="ECO:0007669"/>
    <property type="project" value="InterPro"/>
</dbReference>
<dbReference type="SUPFAM" id="SSF46992">
    <property type="entry name" value="Ribosomal protein S20"/>
    <property type="match status" value="1"/>
</dbReference>
<protein>
    <recommendedName>
        <fullName evidence="6 7">Small ribosomal subunit protein bS20</fullName>
    </recommendedName>
</protein>
<sequence length="88" mass="9809">MPNIKSAKKRVLVNQTKAARNKAAKSALKTQLKYFDAAINEGNRSEADKRYKEAVKAVDQAAARGLMHKNTAANRKSKMTLRLNKIPQ</sequence>
<dbReference type="NCBIfam" id="TIGR00029">
    <property type="entry name" value="S20"/>
    <property type="match status" value="1"/>
</dbReference>
<keyword evidence="3 7" id="KW-0694">RNA-binding</keyword>
<name>A0A3E2B2Y4_9FIRM</name>
<evidence type="ECO:0000256" key="6">
    <source>
        <dbReference type="ARBA" id="ARBA00035136"/>
    </source>
</evidence>
<dbReference type="GeneID" id="97995636"/>
<dbReference type="PANTHER" id="PTHR33398:SF1">
    <property type="entry name" value="SMALL RIBOSOMAL SUBUNIT PROTEIN BS20C"/>
    <property type="match status" value="1"/>
</dbReference>
<dbReference type="GO" id="GO:0006412">
    <property type="term" value="P:translation"/>
    <property type="evidence" value="ECO:0007669"/>
    <property type="project" value="UniProtKB-UniRule"/>
</dbReference>
<evidence type="ECO:0000256" key="5">
    <source>
        <dbReference type="ARBA" id="ARBA00023274"/>
    </source>
</evidence>